<protein>
    <submittedName>
        <fullName evidence="14">C2H2-type domain-containing protein</fullName>
    </submittedName>
</protein>
<dbReference type="WBParaSite" id="NBR_0001422501-mRNA-1">
    <property type="protein sequence ID" value="NBR_0001422501-mRNA-1"/>
    <property type="gene ID" value="NBR_0001422501"/>
</dbReference>
<evidence type="ECO:0000256" key="6">
    <source>
        <dbReference type="ARBA" id="ARBA00022833"/>
    </source>
</evidence>
<comment type="cofactor">
    <cofactor evidence="1">
        <name>a divalent metal cation</name>
        <dbReference type="ChEBI" id="CHEBI:60240"/>
    </cofactor>
</comment>
<dbReference type="Gene3D" id="3.30.160.60">
    <property type="entry name" value="Classic Zinc Finger"/>
    <property type="match status" value="2"/>
</dbReference>
<evidence type="ECO:0000313" key="14">
    <source>
        <dbReference type="WBParaSite" id="NBR_0001422501-mRNA-1"/>
    </source>
</evidence>
<name>A0A158R1Q4_NIPBR</name>
<dbReference type="STRING" id="27835.A0A158R1Q4"/>
<keyword evidence="5 8" id="KW-0863">Zinc-finger</keyword>
<organism evidence="14">
    <name type="scientific">Nippostrongylus brasiliensis</name>
    <name type="common">Rat hookworm</name>
    <dbReference type="NCBI Taxonomy" id="27835"/>
    <lineage>
        <taxon>Eukaryota</taxon>
        <taxon>Metazoa</taxon>
        <taxon>Ecdysozoa</taxon>
        <taxon>Nematoda</taxon>
        <taxon>Chromadorea</taxon>
        <taxon>Rhabditida</taxon>
        <taxon>Rhabditina</taxon>
        <taxon>Rhabditomorpha</taxon>
        <taxon>Strongyloidea</taxon>
        <taxon>Heligmosomidae</taxon>
        <taxon>Nippostrongylus</taxon>
    </lineage>
</organism>
<feature type="coiled-coil region" evidence="9">
    <location>
        <begin position="100"/>
        <end position="134"/>
    </location>
</feature>
<dbReference type="PROSITE" id="PS00028">
    <property type="entry name" value="ZINC_FINGER_C2H2_1"/>
    <property type="match status" value="2"/>
</dbReference>
<dbReference type="GO" id="GO:0008270">
    <property type="term" value="F:zinc ion binding"/>
    <property type="evidence" value="ECO:0007669"/>
    <property type="project" value="UniProtKB-KW"/>
</dbReference>
<dbReference type="Proteomes" id="UP000271162">
    <property type="component" value="Unassembled WGS sequence"/>
</dbReference>
<feature type="compositionally biased region" description="Polar residues" evidence="10">
    <location>
        <begin position="554"/>
        <end position="563"/>
    </location>
</feature>
<comment type="subcellular location">
    <subcellularLocation>
        <location evidence="2">Nucleus</location>
    </subcellularLocation>
</comment>
<evidence type="ECO:0000256" key="8">
    <source>
        <dbReference type="PROSITE-ProRule" id="PRU00042"/>
    </source>
</evidence>
<keyword evidence="6" id="KW-0862">Zinc</keyword>
<feature type="domain" description="C2H2-type" evidence="11">
    <location>
        <begin position="32"/>
        <end position="60"/>
    </location>
</feature>
<evidence type="ECO:0000259" key="11">
    <source>
        <dbReference type="PROSITE" id="PS50157"/>
    </source>
</evidence>
<evidence type="ECO:0000256" key="7">
    <source>
        <dbReference type="ARBA" id="ARBA00023242"/>
    </source>
</evidence>
<dbReference type="PROSITE" id="PS50157">
    <property type="entry name" value="ZINC_FINGER_C2H2_2"/>
    <property type="match status" value="1"/>
</dbReference>
<evidence type="ECO:0000256" key="4">
    <source>
        <dbReference type="ARBA" id="ARBA00022737"/>
    </source>
</evidence>
<feature type="region of interest" description="Disordered" evidence="10">
    <location>
        <begin position="544"/>
        <end position="563"/>
    </location>
</feature>
<dbReference type="GO" id="GO:0005634">
    <property type="term" value="C:nucleus"/>
    <property type="evidence" value="ECO:0007669"/>
    <property type="project" value="UniProtKB-SubCell"/>
</dbReference>
<accession>A0A158R1Q4</accession>
<dbReference type="Pfam" id="PF13359">
    <property type="entry name" value="DDE_Tnp_4"/>
    <property type="match status" value="1"/>
</dbReference>
<dbReference type="InterPro" id="IPR027806">
    <property type="entry name" value="HARBI1_dom"/>
</dbReference>
<feature type="region of interest" description="Disordered" evidence="10">
    <location>
        <begin position="877"/>
        <end position="899"/>
    </location>
</feature>
<evidence type="ECO:0000256" key="10">
    <source>
        <dbReference type="SAM" id="MobiDB-lite"/>
    </source>
</evidence>
<dbReference type="InterPro" id="IPR050888">
    <property type="entry name" value="ZnF_C2H2-type_TF"/>
</dbReference>
<dbReference type="SMART" id="SM00355">
    <property type="entry name" value="ZnF_C2H2"/>
    <property type="match status" value="5"/>
</dbReference>
<keyword evidence="4" id="KW-0677">Repeat</keyword>
<evidence type="ECO:0000256" key="5">
    <source>
        <dbReference type="ARBA" id="ARBA00022771"/>
    </source>
</evidence>
<gene>
    <name evidence="12" type="ORF">NBR_LOCUS14226</name>
</gene>
<dbReference type="PANTHER" id="PTHR24406">
    <property type="entry name" value="TRANSCRIPTIONAL REPRESSOR CTCFL-RELATED"/>
    <property type="match status" value="1"/>
</dbReference>
<keyword evidence="3" id="KW-0479">Metal-binding</keyword>
<proteinExistence type="predicted"/>
<feature type="compositionally biased region" description="Basic and acidic residues" evidence="10">
    <location>
        <begin position="877"/>
        <end position="889"/>
    </location>
</feature>
<evidence type="ECO:0000313" key="13">
    <source>
        <dbReference type="Proteomes" id="UP000271162"/>
    </source>
</evidence>
<reference evidence="12 13" key="2">
    <citation type="submission" date="2018-11" db="EMBL/GenBank/DDBJ databases">
        <authorList>
            <consortium name="Pathogen Informatics"/>
        </authorList>
    </citation>
    <scope>NUCLEOTIDE SEQUENCE [LARGE SCALE GENOMIC DNA]</scope>
</reference>
<evidence type="ECO:0000256" key="9">
    <source>
        <dbReference type="SAM" id="Coils"/>
    </source>
</evidence>
<dbReference type="EMBL" id="UYSL01021282">
    <property type="protein sequence ID" value="VDL77815.1"/>
    <property type="molecule type" value="Genomic_DNA"/>
</dbReference>
<reference evidence="14" key="1">
    <citation type="submission" date="2016-04" db="UniProtKB">
        <authorList>
            <consortium name="WormBaseParasite"/>
        </authorList>
    </citation>
    <scope>IDENTIFICATION</scope>
</reference>
<evidence type="ECO:0000256" key="3">
    <source>
        <dbReference type="ARBA" id="ARBA00022723"/>
    </source>
</evidence>
<sequence>MSRECSQDSKVAHLYYQAKAHGGAPRLPGSYVVCSNCHKKCVDALELTTHWRKEHAGESMTLPTHRPVVKVDAKPGSSALGNATRVRIKRPRHKWVNDTRTNEEILEEKEKRRLERLRARAMRARERRLNKAQKNENNIGREQLLAQDNGQRASTMGDVLATAKRLIASKTDGSSSEKRTTDFSPLLYAIVGIESADRMKKFVDLTANNSFDNVMFFDASLVNKMCCDNDSDVKQEKTSAMGSSSQMDVSGSGVFETVKKEKLESTDSMNDQEICILNILPSRDDLPTTSEEHSSSSETGAESRSRRSDDACADIPKENDWISCLVCRVFRTSEETRLSSLERSQNLMLFALLLAQNLIETDEAVRMYKEAINSQQFICHDHFIQAAAHIGKEVEDMCGEFPKNGLVEVPPSIKSDILAYLRLYAVTLDEEAVLEADDATRFFYENLMRYYGKDGWQTRDTSQNDLHTFEDASTCVDDQPETGSAIKSEALDANESSYFSAPKIEIGDTNGISVMDLLCDIPTEECDSLDEPTTSVASQEVTFLPQQPEDNESESLPTEEQSLSMSMRIVRDTDSVDALDDDEFWFRFRITRPTFKILCDTIDVLLHDPDHELDCATATGLSSVLDILAGNTTALNEGDFCYTKAGHLFNCVLALLAEWSTKMIQWPDDKEQQWISANFFELFGLDSVVGCIDGTVVHGTQNLNVGVVADHKKRFRWVLAKFHSEENDDWVFKHSILYQQMKFGRRKGRLIGDNAYSKSEFLLTPDMGTETSSSVKKAHSTVVDAIADLRRQFPILNENIRYPRVARIVICCAALYNLSRSYNEPVFIAPETQYRYAVVDIKGRSGDEIHDLLMKNGYENFFLLNSLADHPDYEACKSQRSTNDSEHTSPKSADVSATASANSEQLVDIPCFGEVSATDLLGSSADSSGHKTHHMGDCVEIDAEGKHYSTCSPDSIPVLMRESPTIVKLAKTAKCSELPLEELEIDPSIPPPDFSKRVYEFRSGYLTCQLCRNVISASRFSNLSNHARRHASIKKYKCVYCDVQLNELSKMRAHMFHAHEDDTSEAIDNTSSETQRVWDFLILKCFPLCGTTAAQFEESKGTSKSGNSGFICGICGHNGFDMEDIHNHITVRHLRREPNFENEEALFVLGPGVKQEEKAPSGGAITPSGMESRISKVNLPLEHLQKAVIGNYVEERMDDEDTLACRLCNRMLNGRDLMGILMHAKAHYHIKQFECELCGHGSNTIGLVRRHIEVQHPLDSTDIIEHCDENMKKAWTQVIRVCFPSLPELLKSERDDSSTARLAKEEVIELE</sequence>
<evidence type="ECO:0000256" key="2">
    <source>
        <dbReference type="ARBA" id="ARBA00004123"/>
    </source>
</evidence>
<dbReference type="InterPro" id="IPR013087">
    <property type="entry name" value="Znf_C2H2_type"/>
</dbReference>
<keyword evidence="7" id="KW-0539">Nucleus</keyword>
<evidence type="ECO:0000313" key="12">
    <source>
        <dbReference type="EMBL" id="VDL77815.1"/>
    </source>
</evidence>
<evidence type="ECO:0000256" key="1">
    <source>
        <dbReference type="ARBA" id="ARBA00001968"/>
    </source>
</evidence>
<keyword evidence="9" id="KW-0175">Coiled coil</keyword>
<keyword evidence="13" id="KW-1185">Reference proteome</keyword>
<feature type="region of interest" description="Disordered" evidence="10">
    <location>
        <begin position="283"/>
        <end position="310"/>
    </location>
</feature>